<feature type="domain" description="AWS" evidence="13">
    <location>
        <begin position="567"/>
        <end position="610"/>
    </location>
</feature>
<keyword evidence="7" id="KW-0479">Metal-binding</keyword>
<evidence type="ECO:0000259" key="13">
    <source>
        <dbReference type="PROSITE" id="PS51215"/>
    </source>
</evidence>
<evidence type="ECO:0008006" key="16">
    <source>
        <dbReference type="Google" id="ProtNLM"/>
    </source>
</evidence>
<dbReference type="InterPro" id="IPR003616">
    <property type="entry name" value="Post-SET_dom"/>
</dbReference>
<organism evidence="14 15">
    <name type="scientific">Adiantum capillus-veneris</name>
    <name type="common">Maidenhair fern</name>
    <dbReference type="NCBI Taxonomy" id="13818"/>
    <lineage>
        <taxon>Eukaryota</taxon>
        <taxon>Viridiplantae</taxon>
        <taxon>Streptophyta</taxon>
        <taxon>Embryophyta</taxon>
        <taxon>Tracheophyta</taxon>
        <taxon>Polypodiopsida</taxon>
        <taxon>Polypodiidae</taxon>
        <taxon>Polypodiales</taxon>
        <taxon>Pteridineae</taxon>
        <taxon>Pteridaceae</taxon>
        <taxon>Vittarioideae</taxon>
        <taxon>Adiantum</taxon>
    </lineage>
</organism>
<dbReference type="PROSITE" id="PS51215">
    <property type="entry name" value="AWS"/>
    <property type="match status" value="1"/>
</dbReference>
<evidence type="ECO:0000256" key="6">
    <source>
        <dbReference type="ARBA" id="ARBA00022691"/>
    </source>
</evidence>
<dbReference type="InterPro" id="IPR033467">
    <property type="entry name" value="Tesmin/TSO1-like_CXC"/>
</dbReference>
<dbReference type="PROSITE" id="PS50280">
    <property type="entry name" value="SET"/>
    <property type="match status" value="1"/>
</dbReference>
<dbReference type="OrthoDB" id="422362at2759"/>
<feature type="domain" description="SET" evidence="11">
    <location>
        <begin position="610"/>
        <end position="727"/>
    </location>
</feature>
<reference evidence="14" key="1">
    <citation type="submission" date="2021-01" db="EMBL/GenBank/DDBJ databases">
        <title>Adiantum capillus-veneris genome.</title>
        <authorList>
            <person name="Fang Y."/>
            <person name="Liao Q."/>
        </authorList>
    </citation>
    <scope>NUCLEOTIDE SEQUENCE</scope>
    <source>
        <strain evidence="14">H3</strain>
        <tissue evidence="14">Leaf</tissue>
    </source>
</reference>
<evidence type="ECO:0000256" key="9">
    <source>
        <dbReference type="ARBA" id="ARBA00022833"/>
    </source>
</evidence>
<protein>
    <recommendedName>
        <fullName evidence="16">Histone-lysine N-methyltransferase</fullName>
    </recommendedName>
</protein>
<comment type="subcellular location">
    <subcellularLocation>
        <location evidence="2">Chromosome</location>
    </subcellularLocation>
    <subcellularLocation>
        <location evidence="1">Nucleus</location>
    </subcellularLocation>
</comment>
<dbReference type="GO" id="GO:0008270">
    <property type="term" value="F:zinc ion binding"/>
    <property type="evidence" value="ECO:0007669"/>
    <property type="project" value="UniProtKB-KW"/>
</dbReference>
<dbReference type="Pfam" id="PF00856">
    <property type="entry name" value="SET"/>
    <property type="match status" value="1"/>
</dbReference>
<evidence type="ECO:0000256" key="10">
    <source>
        <dbReference type="ARBA" id="ARBA00023242"/>
    </source>
</evidence>
<dbReference type="Gene3D" id="3.30.40.10">
    <property type="entry name" value="Zinc/RING finger domain, C3HC4 (zinc finger)"/>
    <property type="match status" value="1"/>
</dbReference>
<keyword evidence="9" id="KW-0862">Zinc</keyword>
<evidence type="ECO:0000313" key="15">
    <source>
        <dbReference type="Proteomes" id="UP000886520"/>
    </source>
</evidence>
<dbReference type="InterPro" id="IPR006560">
    <property type="entry name" value="AWS_dom"/>
</dbReference>
<dbReference type="GO" id="GO:0005634">
    <property type="term" value="C:nucleus"/>
    <property type="evidence" value="ECO:0007669"/>
    <property type="project" value="UniProtKB-SubCell"/>
</dbReference>
<keyword evidence="15" id="KW-1185">Reference proteome</keyword>
<evidence type="ECO:0000256" key="7">
    <source>
        <dbReference type="ARBA" id="ARBA00022723"/>
    </source>
</evidence>
<dbReference type="InterPro" id="IPR013083">
    <property type="entry name" value="Znf_RING/FYVE/PHD"/>
</dbReference>
<evidence type="ECO:0000256" key="5">
    <source>
        <dbReference type="ARBA" id="ARBA00022679"/>
    </source>
</evidence>
<dbReference type="Proteomes" id="UP000886520">
    <property type="component" value="Chromosome 19"/>
</dbReference>
<dbReference type="PROSITE" id="PS50868">
    <property type="entry name" value="POST_SET"/>
    <property type="match status" value="1"/>
</dbReference>
<keyword evidence="5" id="KW-0808">Transferase</keyword>
<evidence type="ECO:0000256" key="2">
    <source>
        <dbReference type="ARBA" id="ARBA00004286"/>
    </source>
</evidence>
<dbReference type="GO" id="GO:0042054">
    <property type="term" value="F:histone methyltransferase activity"/>
    <property type="evidence" value="ECO:0007669"/>
    <property type="project" value="InterPro"/>
</dbReference>
<dbReference type="SMART" id="SM01114">
    <property type="entry name" value="CXC"/>
    <property type="match status" value="1"/>
</dbReference>
<name>A0A9D4UCP2_ADICA</name>
<dbReference type="GO" id="GO:0005694">
    <property type="term" value="C:chromosome"/>
    <property type="evidence" value="ECO:0007669"/>
    <property type="project" value="UniProtKB-SubCell"/>
</dbReference>
<comment type="caution">
    <text evidence="14">The sequence shown here is derived from an EMBL/GenBank/DDBJ whole genome shotgun (WGS) entry which is preliminary data.</text>
</comment>
<keyword evidence="6" id="KW-0949">S-adenosyl-L-methionine</keyword>
<dbReference type="InterPro" id="IPR050777">
    <property type="entry name" value="SET2_Histone-Lys_MeTrsfase"/>
</dbReference>
<dbReference type="PROSITE" id="PS51578">
    <property type="entry name" value="SAM_MT43_SET2_2"/>
    <property type="match status" value="1"/>
</dbReference>
<dbReference type="InterPro" id="IPR001965">
    <property type="entry name" value="Znf_PHD"/>
</dbReference>
<dbReference type="SUPFAM" id="SSF82199">
    <property type="entry name" value="SET domain"/>
    <property type="match status" value="1"/>
</dbReference>
<gene>
    <name evidence="14" type="ORF">GOP47_0019783</name>
</gene>
<evidence type="ECO:0000256" key="3">
    <source>
        <dbReference type="ARBA" id="ARBA00022454"/>
    </source>
</evidence>
<keyword evidence="4" id="KW-0489">Methyltransferase</keyword>
<keyword evidence="3" id="KW-0158">Chromosome</keyword>
<dbReference type="InterPro" id="IPR055198">
    <property type="entry name" value="NSD_PHD"/>
</dbReference>
<dbReference type="Gene3D" id="2.170.270.10">
    <property type="entry name" value="SET domain"/>
    <property type="match status" value="1"/>
</dbReference>
<dbReference type="InterPro" id="IPR046341">
    <property type="entry name" value="SET_dom_sf"/>
</dbReference>
<dbReference type="SMART" id="SM00570">
    <property type="entry name" value="AWS"/>
    <property type="match status" value="1"/>
</dbReference>
<evidence type="ECO:0000259" key="11">
    <source>
        <dbReference type="PROSITE" id="PS50280"/>
    </source>
</evidence>
<dbReference type="Pfam" id="PF22908">
    <property type="entry name" value="PHD_NSD"/>
    <property type="match status" value="1"/>
</dbReference>
<dbReference type="EMBL" id="JABFUD020000019">
    <property type="protein sequence ID" value="KAI5065088.1"/>
    <property type="molecule type" value="Genomic_DNA"/>
</dbReference>
<dbReference type="InterPro" id="IPR001214">
    <property type="entry name" value="SET_dom"/>
</dbReference>
<evidence type="ECO:0000256" key="8">
    <source>
        <dbReference type="ARBA" id="ARBA00022771"/>
    </source>
</evidence>
<evidence type="ECO:0000256" key="1">
    <source>
        <dbReference type="ARBA" id="ARBA00004123"/>
    </source>
</evidence>
<evidence type="ECO:0000256" key="4">
    <source>
        <dbReference type="ARBA" id="ARBA00022603"/>
    </source>
</evidence>
<dbReference type="SMART" id="SM00317">
    <property type="entry name" value="SET"/>
    <property type="match status" value="1"/>
</dbReference>
<keyword evidence="10" id="KW-0539">Nucleus</keyword>
<feature type="domain" description="Post-SET" evidence="12">
    <location>
        <begin position="733"/>
        <end position="749"/>
    </location>
</feature>
<dbReference type="SMART" id="SM00249">
    <property type="entry name" value="PHD"/>
    <property type="match status" value="2"/>
</dbReference>
<evidence type="ECO:0000313" key="14">
    <source>
        <dbReference type="EMBL" id="KAI5065088.1"/>
    </source>
</evidence>
<proteinExistence type="predicted"/>
<dbReference type="AlphaFoldDB" id="A0A9D4UCP2"/>
<keyword evidence="8" id="KW-0863">Zinc-finger</keyword>
<evidence type="ECO:0000259" key="12">
    <source>
        <dbReference type="PROSITE" id="PS50868"/>
    </source>
</evidence>
<sequence>MSPQTEKLHSTCNQAEGKGKDDLYQQGTICSRFQIKMPLSPSLFSPGTLPDHEEAIEASTLLSSGVGPQRKTPLHARKFFYPKFKRRACGMLTSESLQFSNKEDEKTENCLQPACISETLPNVAVIKEFVQLMNSRTKVHNIPHEVSLRDITNCESPASLFPHGNEKDFFPKSCTETPYPINRNPAFRFLESPCRDNFPVLSFVSLEEQQHKYIASPSCSVPYSEKDIKSHKPNSVPCSDTGNLLINSSKLTELQFPGDEQEKENHPPALKSNSQTVLVYRSLKKTKNRRKLRPEQILSLKQASVAGCTGILKTRCCARLDMVQKNRCVRSGPVLRSSQNAQTQGEKIIKERPLSTYGSKKFIVKALLEKYLWNRRLKYGTPSRREVCLPFLNGEAGRRVECFSCKAYVATADLTSCSHKDCNRSYHVTCGQSLEDFYFRKNGDAVCPQHVCMVCKGYNKTKVFRCERCTVAAHKKCFAFPENVIYLKSKPDFFICWRHPQDWRLQSESCCSTRYRWQIQRKFSNGYPCPMLKLNSASGVSSLMKFQGMGLSLPRLFRFGGKRDNFDDGVGCTCKSSCRDNCECRAQSMSCSRSCTCNEKCGNKPFRKEKRIKLVKTRECGWGVQITEAVVQGEFIIEYVGEVINEAMCEERLWTLKERGDHNFYMCEIGKDFIIDATYKGNAARFVNHSCDPNCNLEKWRVDGEIRVGIFAIRDIKDGEALTYDYRFVQFGPTVKCRCGASNCRGNLGESYQHKKTKQHLSSTVKIPAWGEKHRRSLRLWPQNSLLHSDPTIFILQGEFRMVVQSVC</sequence>
<dbReference type="InterPro" id="IPR025787">
    <property type="entry name" value="Hist-Lys_N-MeTrfase_SET2_plant"/>
</dbReference>
<dbReference type="GO" id="GO:0032259">
    <property type="term" value="P:methylation"/>
    <property type="evidence" value="ECO:0007669"/>
    <property type="project" value="UniProtKB-KW"/>
</dbReference>
<dbReference type="PANTHER" id="PTHR22884">
    <property type="entry name" value="SET DOMAIN PROTEINS"/>
    <property type="match status" value="1"/>
</dbReference>
<accession>A0A9D4UCP2</accession>